<comment type="caution">
    <text evidence="2">The sequence shown here is derived from an EMBL/GenBank/DDBJ whole genome shotgun (WGS) entry which is preliminary data.</text>
</comment>
<feature type="domain" description="HTH marR-type" evidence="1">
    <location>
        <begin position="8"/>
        <end position="144"/>
    </location>
</feature>
<proteinExistence type="predicted"/>
<protein>
    <submittedName>
        <fullName evidence="2">MarR family transcriptional regulator</fullName>
    </submittedName>
</protein>
<dbReference type="PANTHER" id="PTHR33164:SF99">
    <property type="entry name" value="MARR FAMILY REGULATORY PROTEIN"/>
    <property type="match status" value="1"/>
</dbReference>
<sequence length="155" mass="16967">MQPLNSLEEELVRAWFRLAITLPRSLDADLQAGQGVSLREYGALMHLSEAPERRLRIGDLAALCDMSLSGMTRMIDNLVRAGLIARVQSDNDGRGADAVLTEKGLERLRDAYPVHLAGVRSRLVEPLHGMDLPQLVEAMQACVTASAPAKNRRAP</sequence>
<dbReference type="RefSeq" id="WP_267565825.1">
    <property type="nucleotide sequence ID" value="NZ_JAPNTZ010000009.1"/>
</dbReference>
<dbReference type="PANTHER" id="PTHR33164">
    <property type="entry name" value="TRANSCRIPTIONAL REGULATOR, MARR FAMILY"/>
    <property type="match status" value="1"/>
</dbReference>
<dbReference type="Pfam" id="PF12802">
    <property type="entry name" value="MarR_2"/>
    <property type="match status" value="1"/>
</dbReference>
<dbReference type="InterPro" id="IPR000835">
    <property type="entry name" value="HTH_MarR-typ"/>
</dbReference>
<keyword evidence="3" id="KW-1185">Reference proteome</keyword>
<accession>A0ABT4B4L2</accession>
<evidence type="ECO:0000313" key="2">
    <source>
        <dbReference type="EMBL" id="MCY1141442.1"/>
    </source>
</evidence>
<dbReference type="InterPro" id="IPR036388">
    <property type="entry name" value="WH-like_DNA-bd_sf"/>
</dbReference>
<reference evidence="2" key="1">
    <citation type="submission" date="2022-11" db="EMBL/GenBank/DDBJ databases">
        <authorList>
            <person name="Somphong A."/>
            <person name="Phongsopitanun W."/>
        </authorList>
    </citation>
    <scope>NUCLEOTIDE SEQUENCE</scope>
    <source>
        <strain evidence="2">Pm04-4</strain>
    </source>
</reference>
<name>A0ABT4B4L2_9ACTN</name>
<organism evidence="2 3">
    <name type="scientific">Paractinoplanes pyxinae</name>
    <dbReference type="NCBI Taxonomy" id="2997416"/>
    <lineage>
        <taxon>Bacteria</taxon>
        <taxon>Bacillati</taxon>
        <taxon>Actinomycetota</taxon>
        <taxon>Actinomycetes</taxon>
        <taxon>Micromonosporales</taxon>
        <taxon>Micromonosporaceae</taxon>
        <taxon>Paractinoplanes</taxon>
    </lineage>
</organism>
<dbReference type="Proteomes" id="UP001151002">
    <property type="component" value="Unassembled WGS sequence"/>
</dbReference>
<evidence type="ECO:0000313" key="3">
    <source>
        <dbReference type="Proteomes" id="UP001151002"/>
    </source>
</evidence>
<dbReference type="InterPro" id="IPR036390">
    <property type="entry name" value="WH_DNA-bd_sf"/>
</dbReference>
<dbReference type="InterPro" id="IPR039422">
    <property type="entry name" value="MarR/SlyA-like"/>
</dbReference>
<evidence type="ECO:0000259" key="1">
    <source>
        <dbReference type="PROSITE" id="PS50995"/>
    </source>
</evidence>
<dbReference type="SUPFAM" id="SSF46785">
    <property type="entry name" value="Winged helix' DNA-binding domain"/>
    <property type="match status" value="1"/>
</dbReference>
<dbReference type="SMART" id="SM00347">
    <property type="entry name" value="HTH_MARR"/>
    <property type="match status" value="1"/>
</dbReference>
<dbReference type="EMBL" id="JAPNTZ010000009">
    <property type="protein sequence ID" value="MCY1141442.1"/>
    <property type="molecule type" value="Genomic_DNA"/>
</dbReference>
<dbReference type="Gene3D" id="1.10.10.10">
    <property type="entry name" value="Winged helix-like DNA-binding domain superfamily/Winged helix DNA-binding domain"/>
    <property type="match status" value="1"/>
</dbReference>
<gene>
    <name evidence="2" type="ORF">OWR29_25885</name>
</gene>
<dbReference type="PROSITE" id="PS50995">
    <property type="entry name" value="HTH_MARR_2"/>
    <property type="match status" value="1"/>
</dbReference>